<comment type="similarity">
    <text evidence="4">Belongs to the T4likevirus holin family.</text>
</comment>
<proteinExistence type="inferred from homology"/>
<comment type="domain">
    <text evidence="4">The C-terminus serves, in association with the antiholin, as a DNA sensor for lysis inhibition under superinfection conditions.</text>
</comment>
<evidence type="ECO:0000256" key="4">
    <source>
        <dbReference type="HAMAP-Rule" id="MF_04104"/>
    </source>
</evidence>
<evidence type="ECO:0000256" key="2">
    <source>
        <dbReference type="ARBA" id="ARBA00022852"/>
    </source>
</evidence>
<evidence type="ECO:0000256" key="3">
    <source>
        <dbReference type="ARBA" id="ARBA00023142"/>
    </source>
</evidence>
<keyword evidence="4" id="KW-0735">Signal-anchor</keyword>
<evidence type="ECO:0000256" key="5">
    <source>
        <dbReference type="SAM" id="Phobius"/>
    </source>
</evidence>
<keyword evidence="7" id="KW-1185">Reference proteome</keyword>
<dbReference type="GO" id="GO:0140911">
    <property type="term" value="F:pore-forming activity"/>
    <property type="evidence" value="ECO:0007669"/>
    <property type="project" value="UniProtKB-UniRule"/>
</dbReference>
<keyword evidence="1 4" id="KW-1188">Viral release from host cell</keyword>
<keyword evidence="4" id="KW-1043">Host membrane</keyword>
<gene>
    <name evidence="6" type="ORF">vBSenI1_136</name>
</gene>
<evidence type="ECO:0000313" key="6">
    <source>
        <dbReference type="EMBL" id="QJA17897.1"/>
    </source>
</evidence>
<organism evidence="6 7">
    <name type="scientific">Salmonella phage vB_Sen_I1</name>
    <dbReference type="NCBI Taxonomy" id="2723910"/>
    <lineage>
        <taxon>Viruses</taxon>
        <taxon>Duplodnaviria</taxon>
        <taxon>Heunggongvirae</taxon>
        <taxon>Uroviricota</taxon>
        <taxon>Caudoviricetes</taxon>
        <taxon>Demerecviridae</taxon>
        <taxon>Markadamsvirinae</taxon>
        <taxon>Tequintavirus</taxon>
        <taxon>Tequintavirus tvI1</taxon>
    </lineage>
</organism>
<comment type="subcellular location">
    <subcellularLocation>
        <location evidence="4">Host cell inner membrane</location>
        <topology evidence="4">Single-pass type II membrane protein</topology>
        <orientation evidence="4">Periplasmic side</orientation>
    </subcellularLocation>
    <text evidence="4">Classified as a class III holin.</text>
</comment>
<name>A0A7L5CHU3_9CAUD</name>
<dbReference type="GO" id="GO:0020002">
    <property type="term" value="C:host cell plasma membrane"/>
    <property type="evidence" value="ECO:0007669"/>
    <property type="project" value="UniProtKB-SubCell"/>
</dbReference>
<evidence type="ECO:0000256" key="1">
    <source>
        <dbReference type="ARBA" id="ARBA00022612"/>
    </source>
</evidence>
<evidence type="ECO:0000313" key="7">
    <source>
        <dbReference type="Proteomes" id="UP000516571"/>
    </source>
</evidence>
<dbReference type="HAMAP" id="MF_04104">
    <property type="entry name" value="HOLIN_T4"/>
    <property type="match status" value="1"/>
</dbReference>
<sequence>MVLVRGGYKLEKFLQLLTVLLQEAKDPASLLKRLLTILVAVIIFLFVSNTSEVMSFLKTFSTSAVLQDLQTQRIDNFPNVAREKSMVLFSQTGADAVFVVKYKPDAINDYSNIIAWESNAQLDRADLADKAVNKTSELYRRHLEGFNYASDLSVRVNKYMGLNIPAFKNVTFNYIYTCPYFNLKNIYAGYIGIAWKDNPVDTADSEQFKEYLAKLCSPQQRSLGRSI</sequence>
<feature type="topological domain" description="Cytoplasmic" evidence="4">
    <location>
        <begin position="1"/>
        <end position="33"/>
    </location>
</feature>
<keyword evidence="2 4" id="KW-0204">Cytolysis</keyword>
<accession>A0A7L5CHU3</accession>
<dbReference type="InterPro" id="IPR020982">
    <property type="entry name" value="Phage_T4_GpT_holin"/>
</dbReference>
<comment type="function">
    <text evidence="4">Accumulates harmlessly in the cytoplasmic membrane until it reaches a critical concentration that triggers the formation of micron-scale pores (holes) causing host cell membrane disruption and endolysin escape into the periplasmic space. Determines the precise timing of host cell lysis. Regulated by specific antiholins that somehow sense superinfections and then delay lysis. Participates with the endolysin and spanin proteins in the sequential events which lead to the programmed host cell lysis releasing the mature viral particles from the host cell.</text>
</comment>
<keyword evidence="3 4" id="KW-0578">Host cell lysis by virus</keyword>
<protein>
    <recommendedName>
        <fullName evidence="4">Holin</fullName>
    </recommendedName>
</protein>
<dbReference type="Proteomes" id="UP000516571">
    <property type="component" value="Segment"/>
</dbReference>
<keyword evidence="4 5" id="KW-1133">Transmembrane helix</keyword>
<dbReference type="GO" id="GO:0044659">
    <property type="term" value="P:viral release from host cell by cytolysis"/>
    <property type="evidence" value="ECO:0007669"/>
    <property type="project" value="InterPro"/>
</dbReference>
<reference evidence="6 7" key="1">
    <citation type="submission" date="2020-03" db="EMBL/GenBank/DDBJ databases">
        <authorList>
            <person name="Grabski M.Z."/>
        </authorList>
    </citation>
    <scope>NUCLEOTIDE SEQUENCE [LARGE SCALE GENOMIC DNA]</scope>
    <source>
        <strain evidence="7">vB_Sen_I1</strain>
    </source>
</reference>
<comment type="caution">
    <text evidence="4">Lacks conserved residue(s) required for the propagation of feature annotation.</text>
</comment>
<keyword evidence="4 5" id="KW-0812">Transmembrane</keyword>
<keyword evidence="4" id="KW-1032">Host cell membrane</keyword>
<comment type="subunit">
    <text evidence="4">Homomultimer. Heterotetramer composed of 2 holin and 2 antiholin. The holin-antiholin complex binds dsDNA. Interacts (via C-terminus) with antiholin (via C-terminus); this interaction blocks the holin homomultimerization and delays host cell lysis. Interacts (via N-terminus) with the lysis inhibition accessory protein rIII; this interaction stabilizes the holin-antiholin complex thereby resulting in a robust block of the hole formation.</text>
</comment>
<dbReference type="GO" id="GO:0016020">
    <property type="term" value="C:membrane"/>
    <property type="evidence" value="ECO:0007669"/>
    <property type="project" value="UniProtKB-UniRule"/>
</dbReference>
<keyword evidence="4 5" id="KW-0472">Membrane</keyword>
<keyword evidence="4" id="KW-1030">Host cell inner membrane</keyword>
<feature type="topological domain" description="Periplasmic" evidence="4">
    <location>
        <begin position="49"/>
        <end position="227"/>
    </location>
</feature>
<dbReference type="Pfam" id="PF11031">
    <property type="entry name" value="Phage_holin_T"/>
    <property type="match status" value="1"/>
</dbReference>
<feature type="transmembrane region" description="Helical" evidence="5">
    <location>
        <begin position="30"/>
        <end position="48"/>
    </location>
</feature>
<dbReference type="EMBL" id="MT233524">
    <property type="protein sequence ID" value="QJA17897.1"/>
    <property type="molecule type" value="Genomic_DNA"/>
</dbReference>